<dbReference type="InterPro" id="IPR005829">
    <property type="entry name" value="Sugar_transporter_CS"/>
</dbReference>
<feature type="transmembrane region" description="Helical" evidence="6">
    <location>
        <begin position="147"/>
        <end position="165"/>
    </location>
</feature>
<reference evidence="9" key="1">
    <citation type="submission" date="2012-06" db="EMBL/GenBank/DDBJ databases">
        <title>Complete sequence of Desulfitobacterium dehalogenans ATCC 51507.</title>
        <authorList>
            <person name="Lucas S."/>
            <person name="Han J."/>
            <person name="Lapidus A."/>
            <person name="Cheng J.-F."/>
            <person name="Goodwin L."/>
            <person name="Pitluck S."/>
            <person name="Peters L."/>
            <person name="Ovchinnikova G."/>
            <person name="Teshima H."/>
            <person name="Detter J.C."/>
            <person name="Han C."/>
            <person name="Tapia R."/>
            <person name="Land M."/>
            <person name="Hauser L."/>
            <person name="Kyrpides N."/>
            <person name="Ivanova N."/>
            <person name="Pagani I."/>
            <person name="Kruse T."/>
            <person name="de Vos W.M."/>
            <person name="Smidt H."/>
            <person name="Woyke T."/>
        </authorList>
    </citation>
    <scope>NUCLEOTIDE SEQUENCE [LARGE SCALE GENOMIC DNA]</scope>
    <source>
        <strain evidence="9">ATCC 51507 / DSM 9161 / JW/IU-DC1</strain>
    </source>
</reference>
<feature type="transmembrane region" description="Helical" evidence="6">
    <location>
        <begin position="379"/>
        <end position="401"/>
    </location>
</feature>
<dbReference type="InterPro" id="IPR036259">
    <property type="entry name" value="MFS_trans_sf"/>
</dbReference>
<dbReference type="RefSeq" id="WP_014792301.1">
    <property type="nucleotide sequence ID" value="NC_018017.1"/>
</dbReference>
<evidence type="ECO:0000256" key="2">
    <source>
        <dbReference type="ARBA" id="ARBA00022448"/>
    </source>
</evidence>
<dbReference type="PANTHER" id="PTHR23511:SF34">
    <property type="entry name" value="SYNAPTIC VESICLE GLYCOPROTEIN 2"/>
    <property type="match status" value="1"/>
</dbReference>
<keyword evidence="9" id="KW-1185">Reference proteome</keyword>
<evidence type="ECO:0000256" key="4">
    <source>
        <dbReference type="ARBA" id="ARBA00022989"/>
    </source>
</evidence>
<evidence type="ECO:0000256" key="6">
    <source>
        <dbReference type="SAM" id="Phobius"/>
    </source>
</evidence>
<feature type="transmembrane region" description="Helical" evidence="6">
    <location>
        <begin position="113"/>
        <end position="135"/>
    </location>
</feature>
<dbReference type="CDD" id="cd17316">
    <property type="entry name" value="MFS_SV2_like"/>
    <property type="match status" value="1"/>
</dbReference>
<sequence>MENQKVLTSYFDGVKVTSKHLKIVLLIAMGLLFDMMDNYNFSFVAPTLMKNWGITMEQVGQINSMFFIGMLVGSLFGGFISDHIGRKKAFLASSVFFSVFSLSNAFVTNVQAFMVMRFLTGVGIASLIIVAVPYMVEMLPAESRGKWQALGIGFGYIGIPAIAIFCKKVIPLAPENWRYVYAIGGGGLIIAALGLLWLEESPRWLVSKGRVAEAERIVEKMTGYKADLSGVVRNTEKVSVLYVLKEMFSKKLYKNTLVLLEIFWFAYAAGFIFISFAPTLFVTKGYSIEDGLTLSMMMSFGFVAGPFVAAAISDKGGRKWPIVALNIAALVLSIVYASLNNKTGIYVVAVLIAVIIQAMCAVTQTYLGELFPTNIRNAASGIIYSSGRIPTAVAMVAIPVINRMYGYVGVFAVTGMIYVLTAIIVGVWGVRASGKSLEQINE</sequence>
<dbReference type="InterPro" id="IPR020846">
    <property type="entry name" value="MFS_dom"/>
</dbReference>
<dbReference type="Pfam" id="PF07690">
    <property type="entry name" value="MFS_1"/>
    <property type="match status" value="1"/>
</dbReference>
<dbReference type="AlphaFoldDB" id="I4A4C0"/>
<dbReference type="KEGG" id="ddh:Desde_0336"/>
<dbReference type="PROSITE" id="PS00216">
    <property type="entry name" value="SUGAR_TRANSPORT_1"/>
    <property type="match status" value="1"/>
</dbReference>
<feature type="domain" description="Major facilitator superfamily (MFS) profile" evidence="7">
    <location>
        <begin position="23"/>
        <end position="433"/>
    </location>
</feature>
<feature type="transmembrane region" description="Helical" evidence="6">
    <location>
        <begin position="257"/>
        <end position="281"/>
    </location>
</feature>
<keyword evidence="5 6" id="KW-0472">Membrane</keyword>
<keyword evidence="2" id="KW-0813">Transport</keyword>
<evidence type="ECO:0000313" key="9">
    <source>
        <dbReference type="Proteomes" id="UP000006053"/>
    </source>
</evidence>
<feature type="transmembrane region" description="Helical" evidence="6">
    <location>
        <begin position="293"/>
        <end position="313"/>
    </location>
</feature>
<dbReference type="PROSITE" id="PS50850">
    <property type="entry name" value="MFS"/>
    <property type="match status" value="1"/>
</dbReference>
<evidence type="ECO:0000256" key="1">
    <source>
        <dbReference type="ARBA" id="ARBA00004651"/>
    </source>
</evidence>
<feature type="transmembrane region" description="Helical" evidence="6">
    <location>
        <begin position="177"/>
        <end position="198"/>
    </location>
</feature>
<evidence type="ECO:0000256" key="5">
    <source>
        <dbReference type="ARBA" id="ARBA00023136"/>
    </source>
</evidence>
<keyword evidence="4 6" id="KW-1133">Transmembrane helix</keyword>
<dbReference type="GO" id="GO:0005886">
    <property type="term" value="C:plasma membrane"/>
    <property type="evidence" value="ECO:0007669"/>
    <property type="project" value="UniProtKB-SubCell"/>
</dbReference>
<evidence type="ECO:0000313" key="8">
    <source>
        <dbReference type="EMBL" id="AFL98804.1"/>
    </source>
</evidence>
<dbReference type="EMBL" id="CP003348">
    <property type="protein sequence ID" value="AFL98804.1"/>
    <property type="molecule type" value="Genomic_DNA"/>
</dbReference>
<organism evidence="8 9">
    <name type="scientific">Desulfitobacterium dehalogenans (strain ATCC 51507 / DSM 9161 / JW/IU-DC1)</name>
    <dbReference type="NCBI Taxonomy" id="756499"/>
    <lineage>
        <taxon>Bacteria</taxon>
        <taxon>Bacillati</taxon>
        <taxon>Bacillota</taxon>
        <taxon>Clostridia</taxon>
        <taxon>Eubacteriales</taxon>
        <taxon>Desulfitobacteriaceae</taxon>
        <taxon>Desulfitobacterium</taxon>
    </lineage>
</organism>
<dbReference type="eggNOG" id="COG2271">
    <property type="taxonomic scope" value="Bacteria"/>
</dbReference>
<evidence type="ECO:0000256" key="3">
    <source>
        <dbReference type="ARBA" id="ARBA00022692"/>
    </source>
</evidence>
<dbReference type="OrthoDB" id="9787026at2"/>
<dbReference type="InterPro" id="IPR011701">
    <property type="entry name" value="MFS"/>
</dbReference>
<dbReference type="PANTHER" id="PTHR23511">
    <property type="entry name" value="SYNAPTIC VESICLE GLYCOPROTEIN 2"/>
    <property type="match status" value="1"/>
</dbReference>
<proteinExistence type="predicted"/>
<protein>
    <submittedName>
        <fullName evidence="8">Sugar phosphate permease</fullName>
    </submittedName>
</protein>
<feature type="transmembrane region" description="Helical" evidence="6">
    <location>
        <begin position="61"/>
        <end position="80"/>
    </location>
</feature>
<feature type="transmembrane region" description="Helical" evidence="6">
    <location>
        <begin position="407"/>
        <end position="430"/>
    </location>
</feature>
<dbReference type="HOGENOM" id="CLU_001265_46_6_9"/>
<evidence type="ECO:0000259" key="7">
    <source>
        <dbReference type="PROSITE" id="PS50850"/>
    </source>
</evidence>
<keyword evidence="3 6" id="KW-0812">Transmembrane</keyword>
<reference evidence="8 9" key="2">
    <citation type="journal article" date="2015" name="J. Bacteriol.">
        <title>Genomic, proteomic, and biochemical analysis of the organohalide respiratory pathway in Desulfitobacterium dehalogenans.</title>
        <authorList>
            <person name="Kruse T."/>
            <person name="van de Pas B.A."/>
            <person name="Atteia A."/>
            <person name="Krab K."/>
            <person name="Hagen W.R."/>
            <person name="Goodwin L."/>
            <person name="Chain P."/>
            <person name="Boeren S."/>
            <person name="Maphosa F."/>
            <person name="Schraa G."/>
            <person name="de Vos W.M."/>
            <person name="van der Oost J."/>
            <person name="Smidt H."/>
            <person name="Stams A.J."/>
        </authorList>
    </citation>
    <scope>NUCLEOTIDE SEQUENCE [LARGE SCALE GENOMIC DNA]</scope>
    <source>
        <strain evidence="9">ATCC 51507 / DSM 9161 / JW/IU-DC1</strain>
    </source>
</reference>
<dbReference type="STRING" id="756499.Desde_0336"/>
<feature type="transmembrane region" description="Helical" evidence="6">
    <location>
        <begin position="21"/>
        <end position="41"/>
    </location>
</feature>
<gene>
    <name evidence="8" type="ordered locus">Desde_0336</name>
</gene>
<dbReference type="GO" id="GO:0022857">
    <property type="term" value="F:transmembrane transporter activity"/>
    <property type="evidence" value="ECO:0007669"/>
    <property type="project" value="InterPro"/>
</dbReference>
<comment type="subcellular location">
    <subcellularLocation>
        <location evidence="1">Cell membrane</location>
        <topology evidence="1">Multi-pass membrane protein</topology>
    </subcellularLocation>
</comment>
<dbReference type="Proteomes" id="UP000006053">
    <property type="component" value="Chromosome"/>
</dbReference>
<dbReference type="SUPFAM" id="SSF103473">
    <property type="entry name" value="MFS general substrate transporter"/>
    <property type="match status" value="1"/>
</dbReference>
<name>I4A4C0_DESDJ</name>
<dbReference type="Gene3D" id="1.20.1250.20">
    <property type="entry name" value="MFS general substrate transporter like domains"/>
    <property type="match status" value="1"/>
</dbReference>
<accession>I4A4C0</accession>
<feature type="transmembrane region" description="Helical" evidence="6">
    <location>
        <begin position="345"/>
        <end position="367"/>
    </location>
</feature>
<feature type="transmembrane region" description="Helical" evidence="6">
    <location>
        <begin position="320"/>
        <end position="339"/>
    </location>
</feature>